<dbReference type="EMBL" id="JAVFWL010000006">
    <property type="protein sequence ID" value="KAK6767075.1"/>
    <property type="molecule type" value="Genomic_DNA"/>
</dbReference>
<sequence>MEDFEQLFAFSKTLAINGDIDVWVALNVEAKQRFISTCQLPIQTKKKAKNADSLTSGMQDAADKMLSVSMPRMKLIFTSVERRFTHNSVSRMKTRKATKRPGIFVRAGAEGMIGAMGTGCVATGKGPTGSCAGPVTTAGVAIIGAVDETATAGRAATGGCG</sequence>
<reference evidence="2 3" key="1">
    <citation type="submission" date="2023-08" db="EMBL/GenBank/DDBJ databases">
        <title>A Necator americanus chromosomal reference genome.</title>
        <authorList>
            <person name="Ilik V."/>
            <person name="Petrzelkova K.J."/>
            <person name="Pardy F."/>
            <person name="Fuh T."/>
            <person name="Niatou-Singa F.S."/>
            <person name="Gouil Q."/>
            <person name="Baker L."/>
            <person name="Ritchie M.E."/>
            <person name="Jex A.R."/>
            <person name="Gazzola D."/>
            <person name="Li H."/>
            <person name="Toshio Fujiwara R."/>
            <person name="Zhan B."/>
            <person name="Aroian R.V."/>
            <person name="Pafco B."/>
            <person name="Schwarz E.M."/>
        </authorList>
    </citation>
    <scope>NUCLEOTIDE SEQUENCE [LARGE SCALE GENOMIC DNA]</scope>
    <source>
        <strain evidence="2 3">Aroian</strain>
        <tissue evidence="2">Whole animal</tissue>
    </source>
</reference>
<gene>
    <name evidence="2" type="primary">Necator_2022.05.29.01.07.g66</name>
    <name evidence="1" type="synonym">Necator_chrX.g26549</name>
    <name evidence="1" type="ORF">RB195_026382</name>
    <name evidence="2" type="ORF">RB195_026514</name>
</gene>
<organism evidence="2 3">
    <name type="scientific">Necator americanus</name>
    <name type="common">Human hookworm</name>
    <dbReference type="NCBI Taxonomy" id="51031"/>
    <lineage>
        <taxon>Eukaryota</taxon>
        <taxon>Metazoa</taxon>
        <taxon>Ecdysozoa</taxon>
        <taxon>Nematoda</taxon>
        <taxon>Chromadorea</taxon>
        <taxon>Rhabditida</taxon>
        <taxon>Rhabditina</taxon>
        <taxon>Rhabditomorpha</taxon>
        <taxon>Strongyloidea</taxon>
        <taxon>Ancylostomatidae</taxon>
        <taxon>Bunostominae</taxon>
        <taxon>Necator</taxon>
    </lineage>
</organism>
<protein>
    <submittedName>
        <fullName evidence="2">Uncharacterized protein</fullName>
    </submittedName>
</protein>
<evidence type="ECO:0000313" key="3">
    <source>
        <dbReference type="Proteomes" id="UP001303046"/>
    </source>
</evidence>
<dbReference type="Proteomes" id="UP001303046">
    <property type="component" value="Unassembled WGS sequence"/>
</dbReference>
<proteinExistence type="predicted"/>
<keyword evidence="3" id="KW-1185">Reference proteome</keyword>
<accession>A0ABR1EX97</accession>
<dbReference type="EMBL" id="JAVFWL010000007">
    <property type="protein sequence ID" value="KAK6767286.1"/>
    <property type="molecule type" value="Genomic_DNA"/>
</dbReference>
<evidence type="ECO:0000313" key="1">
    <source>
        <dbReference type="EMBL" id="KAK6767075.1"/>
    </source>
</evidence>
<evidence type="ECO:0000313" key="2">
    <source>
        <dbReference type="EMBL" id="KAK6767286.1"/>
    </source>
</evidence>
<comment type="caution">
    <text evidence="2">The sequence shown here is derived from an EMBL/GenBank/DDBJ whole genome shotgun (WGS) entry which is preliminary data.</text>
</comment>
<name>A0ABR1EX97_NECAM</name>